<dbReference type="AlphaFoldDB" id="A0AA35CNC0"/>
<dbReference type="GO" id="GO:0042597">
    <property type="term" value="C:periplasmic space"/>
    <property type="evidence" value="ECO:0007669"/>
    <property type="project" value="UniProtKB-ARBA"/>
</dbReference>
<dbReference type="InterPro" id="IPR039424">
    <property type="entry name" value="SBP_5"/>
</dbReference>
<accession>A0AA35CNC0</accession>
<dbReference type="InterPro" id="IPR030678">
    <property type="entry name" value="Peptide/Ni-bd"/>
</dbReference>
<dbReference type="Gene3D" id="3.40.190.10">
    <property type="entry name" value="Periplasmic binding protein-like II"/>
    <property type="match status" value="1"/>
</dbReference>
<name>A0AA35CNC0_9FIRM</name>
<dbReference type="Gene3D" id="3.90.76.10">
    <property type="entry name" value="Dipeptide-binding Protein, Domain 1"/>
    <property type="match status" value="1"/>
</dbReference>
<reference evidence="3" key="1">
    <citation type="submission" date="2022-03" db="EMBL/GenBank/DDBJ databases">
        <title>Complete genome sequence of Caldinitratiruptor microaerophilus.</title>
        <authorList>
            <person name="Mukaiyama R."/>
            <person name="Nishiyama T."/>
            <person name="Ueda K."/>
        </authorList>
    </citation>
    <scope>NUCLEOTIDE SEQUENCE</scope>
    <source>
        <strain evidence="3">JCM 16183</strain>
    </source>
</reference>
<dbReference type="PIRSF" id="PIRSF002741">
    <property type="entry name" value="MppA"/>
    <property type="match status" value="1"/>
</dbReference>
<dbReference type="GO" id="GO:1904680">
    <property type="term" value="F:peptide transmembrane transporter activity"/>
    <property type="evidence" value="ECO:0007669"/>
    <property type="project" value="TreeGrafter"/>
</dbReference>
<keyword evidence="1" id="KW-0732">Signal</keyword>
<evidence type="ECO:0000256" key="1">
    <source>
        <dbReference type="ARBA" id="ARBA00022729"/>
    </source>
</evidence>
<dbReference type="Gene3D" id="3.10.105.10">
    <property type="entry name" value="Dipeptide-binding Protein, Domain 3"/>
    <property type="match status" value="1"/>
</dbReference>
<dbReference type="Pfam" id="PF00496">
    <property type="entry name" value="SBP_bac_5"/>
    <property type="match status" value="1"/>
</dbReference>
<dbReference type="PANTHER" id="PTHR30290">
    <property type="entry name" value="PERIPLASMIC BINDING COMPONENT OF ABC TRANSPORTER"/>
    <property type="match status" value="1"/>
</dbReference>
<dbReference type="InterPro" id="IPR000914">
    <property type="entry name" value="SBP_5_dom"/>
</dbReference>
<dbReference type="EMBL" id="AP025628">
    <property type="protein sequence ID" value="BDG61644.1"/>
    <property type="molecule type" value="Genomic_DNA"/>
</dbReference>
<keyword evidence="4" id="KW-1185">Reference proteome</keyword>
<dbReference type="Proteomes" id="UP001163687">
    <property type="component" value="Chromosome"/>
</dbReference>
<sequence length="474" mass="53287">MLRVALDADPPKLDPHLSSSAIDRQVQNNIFDKLVELDEKLNVVPELATEWKISEDGKVYTFKLRQGVKFHDGTDFNAEAVKFNFERMLNPELKSPRRNEVSMVEKVEVLDPYTVAITLQKPFSPFLGILTDRAGMMVSPAAVQKYGNDGFLNHPVGTGPFKFESRIKGDSITLVKNESYWRQGLPKADKVIYKVITDQNVAVVNLQSGQVDILDTRTIPDQQLPSLRQDKRVVLDVRSGLGYQGLWLNVTKPPFDNKWLRKAVDAAIDRETLVKVVFGDAAKPGWGPFPPSSPLYDGQVPKRDLAKTREFLEKGGKPNGFEFTLSIAPSPETQKMAQVIQGMLAEAGIRMNIQQVEWGQLLDDLDNLRHQAGAVGWSGRAEPDQNIYAFHYTGGGFNNSGYSNPVVDQLLDKSRVTQGTEREQVFRQVLEILRDDVPYIYLYYPAQKLAYSPKVKGLTNHPDGMIRLENVTKE</sequence>
<dbReference type="GO" id="GO:0015833">
    <property type="term" value="P:peptide transport"/>
    <property type="evidence" value="ECO:0007669"/>
    <property type="project" value="TreeGrafter"/>
</dbReference>
<dbReference type="KEGG" id="cmic:caldi_27340"/>
<dbReference type="GO" id="GO:0043190">
    <property type="term" value="C:ATP-binding cassette (ABC) transporter complex"/>
    <property type="evidence" value="ECO:0007669"/>
    <property type="project" value="InterPro"/>
</dbReference>
<evidence type="ECO:0000259" key="2">
    <source>
        <dbReference type="Pfam" id="PF00496"/>
    </source>
</evidence>
<evidence type="ECO:0000313" key="4">
    <source>
        <dbReference type="Proteomes" id="UP001163687"/>
    </source>
</evidence>
<feature type="domain" description="Solute-binding protein family 5" evidence="2">
    <location>
        <begin position="42"/>
        <end position="398"/>
    </location>
</feature>
<dbReference type="PANTHER" id="PTHR30290:SF38">
    <property type="entry name" value="D,D-DIPEPTIDE-BINDING PERIPLASMIC PROTEIN DDPA-RELATED"/>
    <property type="match status" value="1"/>
</dbReference>
<organism evidence="3 4">
    <name type="scientific">Caldinitratiruptor microaerophilus</name>
    <dbReference type="NCBI Taxonomy" id="671077"/>
    <lineage>
        <taxon>Bacteria</taxon>
        <taxon>Bacillati</taxon>
        <taxon>Bacillota</taxon>
        <taxon>Clostridia</taxon>
        <taxon>Eubacteriales</taxon>
        <taxon>Symbiobacteriaceae</taxon>
        <taxon>Caldinitratiruptor</taxon>
    </lineage>
</organism>
<dbReference type="SUPFAM" id="SSF53850">
    <property type="entry name" value="Periplasmic binding protein-like II"/>
    <property type="match status" value="1"/>
</dbReference>
<protein>
    <submittedName>
        <fullName evidence="3">ABC transporter substrate-binding protein</fullName>
    </submittedName>
</protein>
<gene>
    <name evidence="3" type="ORF">caldi_27340</name>
</gene>
<evidence type="ECO:0000313" key="3">
    <source>
        <dbReference type="EMBL" id="BDG61644.1"/>
    </source>
</evidence>
<proteinExistence type="predicted"/>
<dbReference type="RefSeq" id="WP_264842279.1">
    <property type="nucleotide sequence ID" value="NZ_AP025628.1"/>
</dbReference>